<dbReference type="SUPFAM" id="SSF52540">
    <property type="entry name" value="P-loop containing nucleoside triphosphate hydrolases"/>
    <property type="match status" value="1"/>
</dbReference>
<accession>A0A7C9G079</accession>
<feature type="transmembrane region" description="Helical" evidence="1">
    <location>
        <begin position="172"/>
        <end position="192"/>
    </location>
</feature>
<evidence type="ECO:0000256" key="1">
    <source>
        <dbReference type="SAM" id="Phobius"/>
    </source>
</evidence>
<proteinExistence type="predicted"/>
<evidence type="ECO:0000313" key="2">
    <source>
        <dbReference type="EMBL" id="MPR37448.1"/>
    </source>
</evidence>
<dbReference type="EMBL" id="WHLY01000004">
    <property type="protein sequence ID" value="MPR37448.1"/>
    <property type="molecule type" value="Genomic_DNA"/>
</dbReference>
<keyword evidence="1" id="KW-1133">Transmembrane helix</keyword>
<organism evidence="2 3">
    <name type="scientific">Salmonirosea aquatica</name>
    <dbReference type="NCBI Taxonomy" id="2654236"/>
    <lineage>
        <taxon>Bacteria</taxon>
        <taxon>Pseudomonadati</taxon>
        <taxon>Bacteroidota</taxon>
        <taxon>Cytophagia</taxon>
        <taxon>Cytophagales</taxon>
        <taxon>Spirosomataceae</taxon>
        <taxon>Salmonirosea</taxon>
    </lineage>
</organism>
<feature type="transmembrane region" description="Helical" evidence="1">
    <location>
        <begin position="212"/>
        <end position="230"/>
    </location>
</feature>
<dbReference type="InterPro" id="IPR027417">
    <property type="entry name" value="P-loop_NTPase"/>
</dbReference>
<protein>
    <submittedName>
        <fullName evidence="2">Uncharacterized protein</fullName>
    </submittedName>
</protein>
<dbReference type="Proteomes" id="UP000479293">
    <property type="component" value="Unassembled WGS sequence"/>
</dbReference>
<dbReference type="AlphaFoldDB" id="A0A7C9G079"/>
<dbReference type="RefSeq" id="WP_152766947.1">
    <property type="nucleotide sequence ID" value="NZ_WHLY01000004.1"/>
</dbReference>
<keyword evidence="3" id="KW-1185">Reference proteome</keyword>
<gene>
    <name evidence="2" type="ORF">GBK04_30000</name>
</gene>
<name>A0A7C9G079_9BACT</name>
<sequence>MNTAFNSYIKDIFIEVPNYKYNHKPFSSDASRNESHIFIGREKLKSNFLHILKNGSKNGAYLVTGYRGMGKTSLVNNVVSTYAKERKEDEVKPIKISLAQSKLEETDVLRYILKILHENIREERLKYYMPFIDYRSLLFAIFSFFTGLIILYNFKLGFEINDLKDYLKESLSFWGIVFIVLCIVSFVLIYTLAKYLLEALNTFVNEYGKLEFQLLSIITIGFALEIHQMGFLYTNIFIFIFVSYIVFMIFLLMIFYINNYKKYIKYIIYSKN</sequence>
<keyword evidence="1" id="KW-0812">Transmembrane</keyword>
<comment type="caution">
    <text evidence="2">The sequence shown here is derived from an EMBL/GenBank/DDBJ whole genome shotgun (WGS) entry which is preliminary data.</text>
</comment>
<feature type="transmembrane region" description="Helical" evidence="1">
    <location>
        <begin position="236"/>
        <end position="257"/>
    </location>
</feature>
<reference evidence="2 3" key="1">
    <citation type="submission" date="2019-10" db="EMBL/GenBank/DDBJ databases">
        <title>Draft Genome Sequence of Cytophagaceae sp. SJW1-29.</title>
        <authorList>
            <person name="Choi A."/>
        </authorList>
    </citation>
    <scope>NUCLEOTIDE SEQUENCE [LARGE SCALE GENOMIC DNA]</scope>
    <source>
        <strain evidence="2 3">SJW1-29</strain>
    </source>
</reference>
<dbReference type="Gene3D" id="3.40.50.300">
    <property type="entry name" value="P-loop containing nucleotide triphosphate hydrolases"/>
    <property type="match status" value="1"/>
</dbReference>
<keyword evidence="1" id="KW-0472">Membrane</keyword>
<feature type="transmembrane region" description="Helical" evidence="1">
    <location>
        <begin position="134"/>
        <end position="152"/>
    </location>
</feature>
<evidence type="ECO:0000313" key="3">
    <source>
        <dbReference type="Proteomes" id="UP000479293"/>
    </source>
</evidence>